<proteinExistence type="inferred from homology"/>
<gene>
    <name evidence="3" type="primary">gdh</name>
    <name evidence="3" type="ORF">KSF_073440</name>
</gene>
<evidence type="ECO:0000256" key="1">
    <source>
        <dbReference type="ARBA" id="ARBA00006484"/>
    </source>
</evidence>
<dbReference type="FunFam" id="3.40.50.720:FF:000084">
    <property type="entry name" value="Short-chain dehydrogenase reductase"/>
    <property type="match status" value="1"/>
</dbReference>
<comment type="caution">
    <text evidence="3">The sequence shown here is derived from an EMBL/GenBank/DDBJ whole genome shotgun (WGS) entry which is preliminary data.</text>
</comment>
<protein>
    <submittedName>
        <fullName evidence="3">Glucose-1-dehydrogenase</fullName>
    </submittedName>
</protein>
<dbReference type="EMBL" id="BNJK01000001">
    <property type="protein sequence ID" value="GHO97296.1"/>
    <property type="molecule type" value="Genomic_DNA"/>
</dbReference>
<dbReference type="InterPro" id="IPR036291">
    <property type="entry name" value="NAD(P)-bd_dom_sf"/>
</dbReference>
<dbReference type="Proteomes" id="UP000597444">
    <property type="component" value="Unassembled WGS sequence"/>
</dbReference>
<keyword evidence="2" id="KW-0560">Oxidoreductase</keyword>
<dbReference type="InterPro" id="IPR002347">
    <property type="entry name" value="SDR_fam"/>
</dbReference>
<name>A0A8J3IXY8_9CHLR</name>
<dbReference type="GO" id="GO:0016491">
    <property type="term" value="F:oxidoreductase activity"/>
    <property type="evidence" value="ECO:0007669"/>
    <property type="project" value="UniProtKB-KW"/>
</dbReference>
<comment type="similarity">
    <text evidence="1">Belongs to the short-chain dehydrogenases/reductases (SDR) family.</text>
</comment>
<dbReference type="PANTHER" id="PTHR43639">
    <property type="entry name" value="OXIDOREDUCTASE, SHORT-CHAIN DEHYDROGENASE/REDUCTASE FAMILY (AFU_ORTHOLOGUE AFUA_5G02870)"/>
    <property type="match status" value="1"/>
</dbReference>
<dbReference type="PRINTS" id="PR00081">
    <property type="entry name" value="GDHRDH"/>
</dbReference>
<dbReference type="InterPro" id="IPR020904">
    <property type="entry name" value="Sc_DH/Rdtase_CS"/>
</dbReference>
<dbReference type="SUPFAM" id="SSF51735">
    <property type="entry name" value="NAD(P)-binding Rossmann-fold domains"/>
    <property type="match status" value="1"/>
</dbReference>
<dbReference type="Pfam" id="PF13561">
    <property type="entry name" value="adh_short_C2"/>
    <property type="match status" value="1"/>
</dbReference>
<dbReference type="PROSITE" id="PS00061">
    <property type="entry name" value="ADH_SHORT"/>
    <property type="match status" value="1"/>
</dbReference>
<dbReference type="NCBIfam" id="NF005559">
    <property type="entry name" value="PRK07231.1"/>
    <property type="match status" value="1"/>
</dbReference>
<evidence type="ECO:0000313" key="3">
    <source>
        <dbReference type="EMBL" id="GHO97296.1"/>
    </source>
</evidence>
<keyword evidence="4" id="KW-1185">Reference proteome</keyword>
<dbReference type="AlphaFoldDB" id="A0A8J3IXY8"/>
<dbReference type="PRINTS" id="PR00080">
    <property type="entry name" value="SDRFAMILY"/>
</dbReference>
<accession>A0A8J3IXY8</accession>
<evidence type="ECO:0000256" key="2">
    <source>
        <dbReference type="ARBA" id="ARBA00023002"/>
    </source>
</evidence>
<dbReference type="PANTHER" id="PTHR43639:SF1">
    <property type="entry name" value="SHORT-CHAIN DEHYDROGENASE_REDUCTASE FAMILY PROTEIN"/>
    <property type="match status" value="1"/>
</dbReference>
<dbReference type="Gene3D" id="3.40.50.720">
    <property type="entry name" value="NAD(P)-binding Rossmann-like Domain"/>
    <property type="match status" value="1"/>
</dbReference>
<evidence type="ECO:0000313" key="4">
    <source>
        <dbReference type="Proteomes" id="UP000597444"/>
    </source>
</evidence>
<dbReference type="NCBIfam" id="NF009466">
    <property type="entry name" value="PRK12826.1-2"/>
    <property type="match status" value="1"/>
</dbReference>
<organism evidence="3 4">
    <name type="scientific">Reticulibacter mediterranei</name>
    <dbReference type="NCBI Taxonomy" id="2778369"/>
    <lineage>
        <taxon>Bacteria</taxon>
        <taxon>Bacillati</taxon>
        <taxon>Chloroflexota</taxon>
        <taxon>Ktedonobacteria</taxon>
        <taxon>Ktedonobacterales</taxon>
        <taxon>Reticulibacteraceae</taxon>
        <taxon>Reticulibacter</taxon>
    </lineage>
</organism>
<reference evidence="3" key="1">
    <citation type="submission" date="2020-10" db="EMBL/GenBank/DDBJ databases">
        <title>Taxonomic study of unclassified bacteria belonging to the class Ktedonobacteria.</title>
        <authorList>
            <person name="Yabe S."/>
            <person name="Wang C.M."/>
            <person name="Zheng Y."/>
            <person name="Sakai Y."/>
            <person name="Cavaletti L."/>
            <person name="Monciardini P."/>
            <person name="Donadio S."/>
        </authorList>
    </citation>
    <scope>NUCLEOTIDE SEQUENCE</scope>
    <source>
        <strain evidence="3">ID150040</strain>
    </source>
</reference>
<sequence>MLNTERIDLMGQLDQKVAVITGSDSGIGRAIAIEFAREGATVVINYAHSQQKAEEVLQTIKKNNGKAIVIQADVSQYQQVVHLIQQTIQQFDRLDIMVNNAGMEIHSPFLEETEENFDRVLGVDLKGTFFGAQLAAREMVKRKTSGRIINVSSVHEDLPMPGNVPYCCAKGGMRMLTRTICLELAPHNITVNNIGPGAVHTPIDRDVEADPEKMKALLAEIPLHRMAQPEEVAKMALYLASDAAAYVTGTTFFIDGGLMRNTGGL</sequence>